<evidence type="ECO:0000313" key="15">
    <source>
        <dbReference type="Proteomes" id="UP000018433"/>
    </source>
</evidence>
<evidence type="ECO:0000256" key="9">
    <source>
        <dbReference type="ARBA" id="ARBA00023049"/>
    </source>
</evidence>
<evidence type="ECO:0000256" key="11">
    <source>
        <dbReference type="RuleBase" id="RU003983"/>
    </source>
</evidence>
<keyword evidence="9 11" id="KW-0482">Metalloprotease</keyword>
<comment type="similarity">
    <text evidence="11">Belongs to the peptidase M48 family.</text>
</comment>
<feature type="transmembrane region" description="Helical" evidence="12">
    <location>
        <begin position="149"/>
        <end position="166"/>
    </location>
</feature>
<evidence type="ECO:0000259" key="13">
    <source>
        <dbReference type="Pfam" id="PF01435"/>
    </source>
</evidence>
<evidence type="ECO:0000256" key="5">
    <source>
        <dbReference type="ARBA" id="ARBA00022723"/>
    </source>
</evidence>
<reference evidence="14 15" key="1">
    <citation type="submission" date="2013-02" db="EMBL/GenBank/DDBJ databases">
        <title>The Genome Sequence of Acinetobacter soli NIPH 2899.</title>
        <authorList>
            <consortium name="The Broad Institute Genome Sequencing Platform"/>
            <consortium name="The Broad Institute Genome Sequencing Center for Infectious Disease"/>
            <person name="Cerqueira G."/>
            <person name="Feldgarden M."/>
            <person name="Courvalin P."/>
            <person name="Perichon B."/>
            <person name="Grillot-Courvalin C."/>
            <person name="Clermont D."/>
            <person name="Rocha E."/>
            <person name="Yoon E.-J."/>
            <person name="Nemec A."/>
            <person name="Walker B."/>
            <person name="Young S.K."/>
            <person name="Zeng Q."/>
            <person name="Gargeya S."/>
            <person name="Fitzgerald M."/>
            <person name="Haas B."/>
            <person name="Abouelleil A."/>
            <person name="Alvarado L."/>
            <person name="Arachchi H.M."/>
            <person name="Berlin A.M."/>
            <person name="Chapman S.B."/>
            <person name="Dewar J."/>
            <person name="Goldberg J."/>
            <person name="Griggs A."/>
            <person name="Gujja S."/>
            <person name="Hansen M."/>
            <person name="Howarth C."/>
            <person name="Imamovic A."/>
            <person name="Larimer J."/>
            <person name="McCowan C."/>
            <person name="Murphy C."/>
            <person name="Neiman D."/>
            <person name="Pearson M."/>
            <person name="Priest M."/>
            <person name="Roberts A."/>
            <person name="Saif S."/>
            <person name="Shea T."/>
            <person name="Sisk P."/>
            <person name="Sykes S."/>
            <person name="Wortman J."/>
            <person name="Nusbaum C."/>
            <person name="Birren B."/>
        </authorList>
    </citation>
    <scope>NUCLEOTIDE SEQUENCE [LARGE SCALE GENOMIC DNA]</scope>
    <source>
        <strain evidence="14 15">NIPH 2899</strain>
    </source>
</reference>
<accession>A0ABP2U4G7</accession>
<evidence type="ECO:0000256" key="12">
    <source>
        <dbReference type="SAM" id="Phobius"/>
    </source>
</evidence>
<keyword evidence="7 11" id="KW-0862">Zinc</keyword>
<feature type="transmembrane region" description="Helical" evidence="12">
    <location>
        <begin position="266"/>
        <end position="284"/>
    </location>
</feature>
<dbReference type="Gene3D" id="3.30.2010.10">
    <property type="entry name" value="Metalloproteases ('zincins'), catalytic domain"/>
    <property type="match status" value="1"/>
</dbReference>
<keyword evidence="6 11" id="KW-0378">Hydrolase</keyword>
<proteinExistence type="inferred from homology"/>
<dbReference type="RefSeq" id="WP_004946964.1">
    <property type="nucleotide sequence ID" value="NZ_KB849643.1"/>
</dbReference>
<protein>
    <recommendedName>
        <fullName evidence="13">Peptidase M48 domain-containing protein</fullName>
    </recommendedName>
</protein>
<keyword evidence="5" id="KW-0479">Metal-binding</keyword>
<feature type="transmembrane region" description="Helical" evidence="12">
    <location>
        <begin position="304"/>
        <end position="325"/>
    </location>
</feature>
<dbReference type="CDD" id="cd07335">
    <property type="entry name" value="M48B_HtpX_like"/>
    <property type="match status" value="1"/>
</dbReference>
<evidence type="ECO:0000256" key="3">
    <source>
        <dbReference type="ARBA" id="ARBA00022670"/>
    </source>
</evidence>
<keyword evidence="4 12" id="KW-0812">Transmembrane</keyword>
<comment type="subcellular location">
    <subcellularLocation>
        <location evidence="1">Cell membrane</location>
        <topology evidence="1">Multi-pass membrane protein</topology>
    </subcellularLocation>
</comment>
<evidence type="ECO:0000256" key="4">
    <source>
        <dbReference type="ARBA" id="ARBA00022692"/>
    </source>
</evidence>
<feature type="transmembrane region" description="Helical" evidence="12">
    <location>
        <begin position="127"/>
        <end position="143"/>
    </location>
</feature>
<name>A0ABP2U4G7_9GAMM</name>
<keyword evidence="15" id="KW-1185">Reference proteome</keyword>
<dbReference type="PANTHER" id="PTHR43221:SF1">
    <property type="entry name" value="PROTEASE HTPX"/>
    <property type="match status" value="1"/>
</dbReference>
<dbReference type="InterPro" id="IPR050083">
    <property type="entry name" value="HtpX_protease"/>
</dbReference>
<feature type="domain" description="Peptidase M48" evidence="13">
    <location>
        <begin position="192"/>
        <end position="399"/>
    </location>
</feature>
<dbReference type="Proteomes" id="UP000018433">
    <property type="component" value="Unassembled WGS sequence"/>
</dbReference>
<comment type="caution">
    <text evidence="14">The sequence shown here is derived from an EMBL/GenBank/DDBJ whole genome shotgun (WGS) entry which is preliminary data.</text>
</comment>
<comment type="cofactor">
    <cofactor evidence="11">
        <name>Zn(2+)</name>
        <dbReference type="ChEBI" id="CHEBI:29105"/>
    </cofactor>
    <text evidence="11">Binds 1 zinc ion per subunit.</text>
</comment>
<dbReference type="InterPro" id="IPR001915">
    <property type="entry name" value="Peptidase_M48"/>
</dbReference>
<keyword evidence="3 11" id="KW-0645">Protease</keyword>
<organism evidence="14 15">
    <name type="scientific">Acinetobacter soli NIPH 2899</name>
    <dbReference type="NCBI Taxonomy" id="1217677"/>
    <lineage>
        <taxon>Bacteria</taxon>
        <taxon>Pseudomonadati</taxon>
        <taxon>Pseudomonadota</taxon>
        <taxon>Gammaproteobacteria</taxon>
        <taxon>Moraxellales</taxon>
        <taxon>Moraxellaceae</taxon>
        <taxon>Acinetobacter</taxon>
    </lineage>
</organism>
<keyword evidence="8 12" id="KW-1133">Transmembrane helix</keyword>
<evidence type="ECO:0000256" key="2">
    <source>
        <dbReference type="ARBA" id="ARBA00022475"/>
    </source>
</evidence>
<evidence type="ECO:0000256" key="7">
    <source>
        <dbReference type="ARBA" id="ARBA00022833"/>
    </source>
</evidence>
<keyword evidence="2" id="KW-1003">Cell membrane</keyword>
<dbReference type="Pfam" id="PF01435">
    <property type="entry name" value="Peptidase_M48"/>
    <property type="match status" value="1"/>
</dbReference>
<gene>
    <name evidence="14" type="ORF">F950_02271</name>
</gene>
<evidence type="ECO:0000256" key="8">
    <source>
        <dbReference type="ARBA" id="ARBA00022989"/>
    </source>
</evidence>
<evidence type="ECO:0000313" key="14">
    <source>
        <dbReference type="EMBL" id="ENV59718.1"/>
    </source>
</evidence>
<evidence type="ECO:0000256" key="1">
    <source>
        <dbReference type="ARBA" id="ARBA00004651"/>
    </source>
</evidence>
<evidence type="ECO:0000256" key="6">
    <source>
        <dbReference type="ARBA" id="ARBA00022801"/>
    </source>
</evidence>
<dbReference type="EMBL" id="APPV01000011">
    <property type="protein sequence ID" value="ENV59718.1"/>
    <property type="molecule type" value="Genomic_DNA"/>
</dbReference>
<keyword evidence="10 12" id="KW-0472">Membrane</keyword>
<dbReference type="PANTHER" id="PTHR43221">
    <property type="entry name" value="PROTEASE HTPX"/>
    <property type="match status" value="1"/>
</dbReference>
<sequence>MTAYKITCQGDPADIIQLCKTVLVSKSAKIKSIDLDQAIIVSTFRYGINPNGLKMVIHVNHLDQDDYQISISAEFTNAVDVYGIADRKAAEIEQLIQHQLEQPSSHNTELHQHDFQQALNQVKSTSIVSWTSIVLIGLSISAIPTGFGFILIPLIGLIGAVIGLPFSRWLAKRAHQVVVIERHNESHHDYFWLYDTVARLAAKANIPTPEVGVYQSEDMNAFASGATPQHSVVAFSTGLLEQMDEAEIEAVVAHEIGHIISNDMRGMAILTGLISSFVLVFTLPLQGLRILNLLGNSFSTIVEIILWLTKLVLSIVLTFFGSLLVKKYSRNREYKADAIASLLVGKDSMISALSRLSQEKIAIPIEQRGFNAFKISNQSQWAEIFNTHPSIEKRIQALQTGIHSPV</sequence>
<evidence type="ECO:0000256" key="10">
    <source>
        <dbReference type="ARBA" id="ARBA00023136"/>
    </source>
</evidence>